<keyword evidence="3 6" id="KW-0812">Transmembrane</keyword>
<keyword evidence="4 6" id="KW-1133">Transmembrane helix</keyword>
<protein>
    <submittedName>
        <fullName evidence="8">MFS family permease</fullName>
    </submittedName>
</protein>
<dbReference type="PROSITE" id="PS51257">
    <property type="entry name" value="PROKAR_LIPOPROTEIN"/>
    <property type="match status" value="1"/>
</dbReference>
<evidence type="ECO:0000256" key="4">
    <source>
        <dbReference type="ARBA" id="ARBA00022989"/>
    </source>
</evidence>
<evidence type="ECO:0000313" key="8">
    <source>
        <dbReference type="EMBL" id="MBB5730750.1"/>
    </source>
</evidence>
<name>A0A7W9BVG1_9SPHN</name>
<proteinExistence type="predicted"/>
<feature type="transmembrane region" description="Helical" evidence="6">
    <location>
        <begin position="333"/>
        <end position="353"/>
    </location>
</feature>
<dbReference type="Pfam" id="PF07690">
    <property type="entry name" value="MFS_1"/>
    <property type="match status" value="1"/>
</dbReference>
<dbReference type="InterPro" id="IPR020846">
    <property type="entry name" value="MFS_dom"/>
</dbReference>
<dbReference type="PROSITE" id="PS50850">
    <property type="entry name" value="MFS"/>
    <property type="match status" value="1"/>
</dbReference>
<dbReference type="OrthoDB" id="9812221at2"/>
<evidence type="ECO:0000259" key="7">
    <source>
        <dbReference type="PROSITE" id="PS50850"/>
    </source>
</evidence>
<dbReference type="PANTHER" id="PTHR43124:SF3">
    <property type="entry name" value="CHLORAMPHENICOL EFFLUX PUMP RV0191"/>
    <property type="match status" value="1"/>
</dbReference>
<accession>A0A7W9BVG1</accession>
<evidence type="ECO:0000313" key="9">
    <source>
        <dbReference type="Proteomes" id="UP000546701"/>
    </source>
</evidence>
<comment type="subcellular location">
    <subcellularLocation>
        <location evidence="1">Cell membrane</location>
        <topology evidence="1">Multi-pass membrane protein</topology>
    </subcellularLocation>
</comment>
<evidence type="ECO:0000256" key="3">
    <source>
        <dbReference type="ARBA" id="ARBA00022692"/>
    </source>
</evidence>
<feature type="transmembrane region" description="Helical" evidence="6">
    <location>
        <begin position="76"/>
        <end position="94"/>
    </location>
</feature>
<evidence type="ECO:0000256" key="2">
    <source>
        <dbReference type="ARBA" id="ARBA00022475"/>
    </source>
</evidence>
<dbReference type="Gene3D" id="1.20.1250.20">
    <property type="entry name" value="MFS general substrate transporter like domains"/>
    <property type="match status" value="1"/>
</dbReference>
<dbReference type="InterPro" id="IPR050189">
    <property type="entry name" value="MFS_Efflux_Transporters"/>
</dbReference>
<feature type="transmembrane region" description="Helical" evidence="6">
    <location>
        <begin position="300"/>
        <end position="321"/>
    </location>
</feature>
<feature type="transmembrane region" description="Helical" evidence="6">
    <location>
        <begin position="42"/>
        <end position="64"/>
    </location>
</feature>
<sequence length="381" mass="38901">MTRPLLPGVLLAVLACLPIGGTLLVAQILPQMEQAFAGTPDLRLRVSLALTIPALAIAICSWGAGWLADHVGKRRLLIIALLFYALFGLAPLLLDSLDAIIGVRAGMGVAEGIIMTCSTALIGDLYTDGQRERLLSLQTACASLAAVAFAIIGGALGEFGWRAPFAVYGIALIALPAVLLLVPAGTGRAPSGRGADDGAGRLPLAILAPICATTLLLSLCFYVAQIQIPYLLNAIGTVSPTSVGLVSAMTNAAVVAGTLCFGLTRRLPLRTTNRLCFLLIGLGLGLISVSQTYGPLCVGLVITSFAGGIALPTLLNGAMAVLSSEQRGSGAGLWQSSFWAGQFASPILIIMLASFAGGLSAAVALCAVGGLVLGLMLSLKL</sequence>
<dbReference type="Proteomes" id="UP000546701">
    <property type="component" value="Unassembled WGS sequence"/>
</dbReference>
<dbReference type="PANTHER" id="PTHR43124">
    <property type="entry name" value="PURINE EFFLUX PUMP PBUE"/>
    <property type="match status" value="1"/>
</dbReference>
<dbReference type="SUPFAM" id="SSF103473">
    <property type="entry name" value="MFS general substrate transporter"/>
    <property type="match status" value="1"/>
</dbReference>
<keyword evidence="5 6" id="KW-0472">Membrane</keyword>
<evidence type="ECO:0000256" key="5">
    <source>
        <dbReference type="ARBA" id="ARBA00023136"/>
    </source>
</evidence>
<dbReference type="RefSeq" id="WP_157177856.1">
    <property type="nucleotide sequence ID" value="NZ_BMJP01000007.1"/>
</dbReference>
<dbReference type="InterPro" id="IPR011701">
    <property type="entry name" value="MFS"/>
</dbReference>
<dbReference type="GO" id="GO:0005886">
    <property type="term" value="C:plasma membrane"/>
    <property type="evidence" value="ECO:0007669"/>
    <property type="project" value="UniProtKB-SubCell"/>
</dbReference>
<evidence type="ECO:0000256" key="1">
    <source>
        <dbReference type="ARBA" id="ARBA00004651"/>
    </source>
</evidence>
<feature type="transmembrane region" description="Helical" evidence="6">
    <location>
        <begin position="244"/>
        <end position="263"/>
    </location>
</feature>
<keyword evidence="2" id="KW-1003">Cell membrane</keyword>
<dbReference type="CDD" id="cd17473">
    <property type="entry name" value="MFS_arabinose_efflux_permease_like"/>
    <property type="match status" value="1"/>
</dbReference>
<feature type="transmembrane region" description="Helical" evidence="6">
    <location>
        <begin position="134"/>
        <end position="157"/>
    </location>
</feature>
<feature type="domain" description="Major facilitator superfamily (MFS) profile" evidence="7">
    <location>
        <begin position="1"/>
        <end position="381"/>
    </location>
</feature>
<dbReference type="EMBL" id="JACIJR010000009">
    <property type="protein sequence ID" value="MBB5730750.1"/>
    <property type="molecule type" value="Genomic_DNA"/>
</dbReference>
<organism evidence="8 9">
    <name type="scientific">Sphingomonas prati</name>
    <dbReference type="NCBI Taxonomy" id="1843237"/>
    <lineage>
        <taxon>Bacteria</taxon>
        <taxon>Pseudomonadati</taxon>
        <taxon>Pseudomonadota</taxon>
        <taxon>Alphaproteobacteria</taxon>
        <taxon>Sphingomonadales</taxon>
        <taxon>Sphingomonadaceae</taxon>
        <taxon>Sphingomonas</taxon>
    </lineage>
</organism>
<comment type="caution">
    <text evidence="8">The sequence shown here is derived from an EMBL/GenBank/DDBJ whole genome shotgun (WGS) entry which is preliminary data.</text>
</comment>
<feature type="transmembrane region" description="Helical" evidence="6">
    <location>
        <begin position="359"/>
        <end position="379"/>
    </location>
</feature>
<gene>
    <name evidence="8" type="ORF">FHS99_003257</name>
</gene>
<keyword evidence="9" id="KW-1185">Reference proteome</keyword>
<feature type="transmembrane region" description="Helical" evidence="6">
    <location>
        <begin position="275"/>
        <end position="294"/>
    </location>
</feature>
<dbReference type="GO" id="GO:0022857">
    <property type="term" value="F:transmembrane transporter activity"/>
    <property type="evidence" value="ECO:0007669"/>
    <property type="project" value="InterPro"/>
</dbReference>
<dbReference type="InterPro" id="IPR036259">
    <property type="entry name" value="MFS_trans_sf"/>
</dbReference>
<dbReference type="AlphaFoldDB" id="A0A7W9BVG1"/>
<reference evidence="8 9" key="1">
    <citation type="submission" date="2020-08" db="EMBL/GenBank/DDBJ databases">
        <title>Genomic Encyclopedia of Type Strains, Phase IV (KMG-IV): sequencing the most valuable type-strain genomes for metagenomic binning, comparative biology and taxonomic classification.</title>
        <authorList>
            <person name="Goeker M."/>
        </authorList>
    </citation>
    <scope>NUCLEOTIDE SEQUENCE [LARGE SCALE GENOMIC DNA]</scope>
    <source>
        <strain evidence="8 9">DSM 103336</strain>
    </source>
</reference>
<feature type="transmembrane region" description="Helical" evidence="6">
    <location>
        <begin position="100"/>
        <end position="122"/>
    </location>
</feature>
<feature type="transmembrane region" description="Helical" evidence="6">
    <location>
        <begin position="163"/>
        <end position="182"/>
    </location>
</feature>
<feature type="transmembrane region" description="Helical" evidence="6">
    <location>
        <begin position="202"/>
        <end position="224"/>
    </location>
</feature>
<evidence type="ECO:0000256" key="6">
    <source>
        <dbReference type="SAM" id="Phobius"/>
    </source>
</evidence>